<feature type="signal peptide" evidence="2">
    <location>
        <begin position="1"/>
        <end position="29"/>
    </location>
</feature>
<dbReference type="eggNOG" id="ENOG5032Z0E">
    <property type="taxonomic scope" value="Bacteria"/>
</dbReference>
<dbReference type="Pfam" id="PF20332">
    <property type="entry name" value="DUF6627"/>
    <property type="match status" value="1"/>
</dbReference>
<accession>Q3SJT6</accession>
<gene>
    <name evidence="3" type="ordered locus">Tbd_1111</name>
</gene>
<name>Q3SJT6_THIDA</name>
<dbReference type="HOGENOM" id="CLU_146041_2_0_4"/>
<keyword evidence="1" id="KW-1133">Transmembrane helix</keyword>
<keyword evidence="4" id="KW-1185">Reference proteome</keyword>
<dbReference type="OrthoDB" id="7651521at2"/>
<dbReference type="InterPro" id="IPR046735">
    <property type="entry name" value="PA2779-like"/>
</dbReference>
<dbReference type="RefSeq" id="WP_011311623.1">
    <property type="nucleotide sequence ID" value="NC_007404.1"/>
</dbReference>
<evidence type="ECO:0008006" key="5">
    <source>
        <dbReference type="Google" id="ProtNLM"/>
    </source>
</evidence>
<proteinExistence type="predicted"/>
<evidence type="ECO:0000256" key="1">
    <source>
        <dbReference type="SAM" id="Phobius"/>
    </source>
</evidence>
<keyword evidence="2" id="KW-0732">Signal</keyword>
<evidence type="ECO:0000313" key="4">
    <source>
        <dbReference type="Proteomes" id="UP000008291"/>
    </source>
</evidence>
<keyword evidence="1" id="KW-0812">Transmembrane</keyword>
<dbReference type="KEGG" id="tbd:Tbd_1111"/>
<dbReference type="Proteomes" id="UP000008291">
    <property type="component" value="Chromosome"/>
</dbReference>
<dbReference type="InterPro" id="IPR016924">
    <property type="entry name" value="UCP029543"/>
</dbReference>
<dbReference type="NCBIfam" id="NF033919">
    <property type="entry name" value="PA2779_fam"/>
    <property type="match status" value="1"/>
</dbReference>
<feature type="transmembrane region" description="Helical" evidence="1">
    <location>
        <begin position="101"/>
        <end position="127"/>
    </location>
</feature>
<feature type="chain" id="PRO_5004228950" description="PA2779 family protein" evidence="2">
    <location>
        <begin position="30"/>
        <end position="131"/>
    </location>
</feature>
<dbReference type="EMBL" id="CP000116">
    <property type="protein sequence ID" value="AAZ97064.1"/>
    <property type="molecule type" value="Genomic_DNA"/>
</dbReference>
<dbReference type="PIRSF" id="PIRSF029543">
    <property type="entry name" value="UCP029543"/>
    <property type="match status" value="1"/>
</dbReference>
<keyword evidence="1" id="KW-0472">Membrane</keyword>
<dbReference type="STRING" id="292415.Tbd_1111"/>
<dbReference type="AlphaFoldDB" id="Q3SJT6"/>
<evidence type="ECO:0000256" key="2">
    <source>
        <dbReference type="SAM" id="SignalP"/>
    </source>
</evidence>
<protein>
    <recommendedName>
        <fullName evidence="5">PA2779 family protein</fullName>
    </recommendedName>
</protein>
<sequence>MRYSQLSRKSIPLMLTACLLGGQLVPVHAAMVTTPQVLAAEQGRLDRDKLATLLEREDLQQQLSALGVDVQNAKARVASLTDPEVAQLNARIAELPAGGDALGVIVLIFIIFIITDALGATDIFPFVDPIR</sequence>
<reference evidence="3 4" key="1">
    <citation type="journal article" date="2006" name="J. Bacteriol.">
        <title>The genome sequence of the obligately chemolithoautotrophic, facultatively anaerobic bacterium Thiobacillus denitrificans.</title>
        <authorList>
            <person name="Beller H.R."/>
            <person name="Chain P.S."/>
            <person name="Letain T.E."/>
            <person name="Chakicherla A."/>
            <person name="Larimer F.W."/>
            <person name="Richardson P.M."/>
            <person name="Coleman M.A."/>
            <person name="Wood A.P."/>
            <person name="Kelly D.P."/>
        </authorList>
    </citation>
    <scope>NUCLEOTIDE SEQUENCE [LARGE SCALE GENOMIC DNA]</scope>
    <source>
        <strain evidence="3 4">ATCC 25259</strain>
    </source>
</reference>
<organism evidence="3 4">
    <name type="scientific">Thiobacillus denitrificans (strain ATCC 25259 / T1)</name>
    <dbReference type="NCBI Taxonomy" id="292415"/>
    <lineage>
        <taxon>Bacteria</taxon>
        <taxon>Pseudomonadati</taxon>
        <taxon>Pseudomonadota</taxon>
        <taxon>Betaproteobacteria</taxon>
        <taxon>Nitrosomonadales</taxon>
        <taxon>Thiobacillaceae</taxon>
        <taxon>Thiobacillus</taxon>
    </lineage>
</organism>
<evidence type="ECO:0000313" key="3">
    <source>
        <dbReference type="EMBL" id="AAZ97064.1"/>
    </source>
</evidence>